<comment type="caution">
    <text evidence="2">The sequence shown here is derived from an EMBL/GenBank/DDBJ whole genome shotgun (WGS) entry which is preliminary data.</text>
</comment>
<evidence type="ECO:0000313" key="3">
    <source>
        <dbReference type="Proteomes" id="UP000307790"/>
    </source>
</evidence>
<accession>A0A5R9IE59</accession>
<evidence type="ECO:0000256" key="1">
    <source>
        <dbReference type="SAM" id="SignalP"/>
    </source>
</evidence>
<dbReference type="EMBL" id="VCBC01000024">
    <property type="protein sequence ID" value="TLU59900.1"/>
    <property type="molecule type" value="Genomic_DNA"/>
</dbReference>
<sequence length="257" mass="30447">MKRFMNLYKLTFAFTLFLSIPFTANAEEQSTANIAEVWVMTPVEGMEDKFVEAFKNHLEYRQDKEDPREWNTYRPLLGKHLNKYHVRTCCVAWGDLDDYKEWANKNNVGQHWQDKVSKYVASYEHYYYELDMENSNWPDDSSKFMYFGVTEFHGKFGKDGGIEQGKKALSDNAKEMKWPYYWSWSRRIGGKGGIGLVIPYNDYKGMERPEENFYQALSKHLGSEEKAQKLFEQWDSNFKGSKYNIYVIDKEMSMQAK</sequence>
<reference evidence="2 3" key="1">
    <citation type="submission" date="2019-05" db="EMBL/GenBank/DDBJ databases">
        <title>Genome sequences of Thalassotalea litorea 1K03283.</title>
        <authorList>
            <person name="Zhang D."/>
        </authorList>
    </citation>
    <scope>NUCLEOTIDE SEQUENCE [LARGE SCALE GENOMIC DNA]</scope>
    <source>
        <strain evidence="2 3">MCCC 1K03283</strain>
    </source>
</reference>
<keyword evidence="3" id="KW-1185">Reference proteome</keyword>
<dbReference type="AlphaFoldDB" id="A0A5R9IE59"/>
<dbReference type="RefSeq" id="WP_138321720.1">
    <property type="nucleotide sequence ID" value="NZ_VCBC01000024.1"/>
</dbReference>
<dbReference type="OrthoDB" id="1122871at2"/>
<gene>
    <name evidence="2" type="ORF">FE810_16560</name>
</gene>
<feature type="signal peptide" evidence="1">
    <location>
        <begin position="1"/>
        <end position="26"/>
    </location>
</feature>
<evidence type="ECO:0000313" key="2">
    <source>
        <dbReference type="EMBL" id="TLU59900.1"/>
    </source>
</evidence>
<organism evidence="2 3">
    <name type="scientific">Thalassotalea litorea</name>
    <dbReference type="NCBI Taxonomy" id="2020715"/>
    <lineage>
        <taxon>Bacteria</taxon>
        <taxon>Pseudomonadati</taxon>
        <taxon>Pseudomonadota</taxon>
        <taxon>Gammaproteobacteria</taxon>
        <taxon>Alteromonadales</taxon>
        <taxon>Colwelliaceae</taxon>
        <taxon>Thalassotalea</taxon>
    </lineage>
</organism>
<keyword evidence="1" id="KW-0732">Signal</keyword>
<name>A0A5R9IE59_9GAMM</name>
<protein>
    <submittedName>
        <fullName evidence="2">Uncharacterized protein</fullName>
    </submittedName>
</protein>
<proteinExistence type="predicted"/>
<dbReference type="Proteomes" id="UP000307790">
    <property type="component" value="Unassembled WGS sequence"/>
</dbReference>
<feature type="chain" id="PRO_5024325277" evidence="1">
    <location>
        <begin position="27"/>
        <end position="257"/>
    </location>
</feature>